<dbReference type="SMART" id="SM00327">
    <property type="entry name" value="VWA"/>
    <property type="match status" value="1"/>
</dbReference>
<organism evidence="3 4">
    <name type="scientific">Actinomadura macrotermitis</name>
    <dbReference type="NCBI Taxonomy" id="2585200"/>
    <lineage>
        <taxon>Bacteria</taxon>
        <taxon>Bacillati</taxon>
        <taxon>Actinomycetota</taxon>
        <taxon>Actinomycetes</taxon>
        <taxon>Streptosporangiales</taxon>
        <taxon>Thermomonosporaceae</taxon>
        <taxon>Actinomadura</taxon>
    </lineage>
</organism>
<gene>
    <name evidence="3" type="ORF">ACRB68_39470</name>
</gene>
<dbReference type="PROSITE" id="PS50234">
    <property type="entry name" value="VWFA"/>
    <property type="match status" value="1"/>
</dbReference>
<dbReference type="InterPro" id="IPR002035">
    <property type="entry name" value="VWF_A"/>
</dbReference>
<dbReference type="Gene3D" id="3.40.50.410">
    <property type="entry name" value="von Willebrand factor, type A domain"/>
    <property type="match status" value="1"/>
</dbReference>
<keyword evidence="1" id="KW-0732">Signal</keyword>
<evidence type="ECO:0000259" key="2">
    <source>
        <dbReference type="PROSITE" id="PS50234"/>
    </source>
</evidence>
<dbReference type="InterPro" id="IPR036465">
    <property type="entry name" value="vWFA_dom_sf"/>
</dbReference>
<feature type="domain" description="VWFA" evidence="2">
    <location>
        <begin position="350"/>
        <end position="551"/>
    </location>
</feature>
<dbReference type="EMBL" id="WEGH01000002">
    <property type="protein sequence ID" value="MQY05870.1"/>
    <property type="molecule type" value="Genomic_DNA"/>
</dbReference>
<dbReference type="Pfam" id="PF13531">
    <property type="entry name" value="SBP_bac_11"/>
    <property type="match status" value="1"/>
</dbReference>
<evidence type="ECO:0000313" key="3">
    <source>
        <dbReference type="EMBL" id="MQY05870.1"/>
    </source>
</evidence>
<keyword evidence="4" id="KW-1185">Reference proteome</keyword>
<dbReference type="AlphaFoldDB" id="A0A7K0BXF7"/>
<feature type="chain" id="PRO_5029772660" description="VWFA domain-containing protein" evidence="1">
    <location>
        <begin position="26"/>
        <end position="554"/>
    </location>
</feature>
<evidence type="ECO:0000313" key="4">
    <source>
        <dbReference type="Proteomes" id="UP000487268"/>
    </source>
</evidence>
<accession>A0A7K0BXF7</accession>
<feature type="signal peptide" evidence="1">
    <location>
        <begin position="1"/>
        <end position="25"/>
    </location>
</feature>
<dbReference type="RefSeq" id="WP_194293370.1">
    <property type="nucleotide sequence ID" value="NZ_WEGH01000002.1"/>
</dbReference>
<dbReference type="Proteomes" id="UP000487268">
    <property type="component" value="Unassembled WGS sequence"/>
</dbReference>
<dbReference type="SUPFAM" id="SSF53300">
    <property type="entry name" value="vWA-like"/>
    <property type="match status" value="1"/>
</dbReference>
<dbReference type="Pfam" id="PF00092">
    <property type="entry name" value="VWA"/>
    <property type="match status" value="1"/>
</dbReference>
<sequence>MRRFGPLAGAVALAMLAGTAVYAFAEDAACESGKVMRLRVAAAPEIVPAVAKAARRFNDEHDKVGDACVQAEVAAADVAATSTMLSGHGVPSDTARVPDVWIPDSSLWVSAVRASGKQGRNALAEVRPSIAASPVVIGIPQGRGALAPSWAALLKALGNTPTGPGAARLLVPDPAASATGMASFMITDALLGGRPDKPLVLTALARTIRETTLRTPEDQFARFTAGTGRRPVALVSEQALWKHNRDGRRGQAVAVYPQEGTLSLDYPYVVTARDRDRARAAGLLAAALRDGDARRDVQDLGFRTPDGQAPASFTEAVGVRPEAPRSLPAPGDAAVGALVQAWLKLSLGMRLLILTDVSGSMAEQVSPGLTRIQAVARTFPSGLSMMSDDTEVGTWLFATDLDGAKPYRELASVGPLGERVGSRTRRDTLLAALPRLKAEPGGGTGLYETVLAAYKYMSRTYKPEFGHSITVLTDGRNDQPGSDLTLAETLRRLRAMQEPDKLIVVNMIGYGDDVSRTELEQIARVTRGAVQVAESPGDIRKIFLKLLSRRITEH</sequence>
<name>A0A7K0BXF7_9ACTN</name>
<evidence type="ECO:0000256" key="1">
    <source>
        <dbReference type="SAM" id="SignalP"/>
    </source>
</evidence>
<reference evidence="3 4" key="1">
    <citation type="submission" date="2019-10" db="EMBL/GenBank/DDBJ databases">
        <title>Actinomadura rubteroloni sp. nov. and Actinomadura macrotermitis sp. nov., isolated from the gut of fungus growing-termite Macrotermes natalensis.</title>
        <authorList>
            <person name="Benndorf R."/>
            <person name="Martin K."/>
            <person name="Kuefner M."/>
            <person name="De Beer W."/>
            <person name="Kaster A.-K."/>
            <person name="Vollmers J."/>
            <person name="Poulsen M."/>
            <person name="Beemelmanns C."/>
        </authorList>
    </citation>
    <scope>NUCLEOTIDE SEQUENCE [LARGE SCALE GENOMIC DNA]</scope>
    <source>
        <strain evidence="3 4">RB68</strain>
    </source>
</reference>
<proteinExistence type="predicted"/>
<comment type="caution">
    <text evidence="3">The sequence shown here is derived from an EMBL/GenBank/DDBJ whole genome shotgun (WGS) entry which is preliminary data.</text>
</comment>
<protein>
    <recommendedName>
        <fullName evidence="2">VWFA domain-containing protein</fullName>
    </recommendedName>
</protein>